<dbReference type="EMBL" id="FNAO01000005">
    <property type="protein sequence ID" value="SDE42106.1"/>
    <property type="molecule type" value="Genomic_DNA"/>
</dbReference>
<sequence length="49" mass="5785">MLSPYICTKSEILDESSDKPKDELERLNTMRCRGTIFPSIYMLILQEKF</sequence>
<organism evidence="1 2">
    <name type="scientific">Pricia antarctica</name>
    <dbReference type="NCBI Taxonomy" id="641691"/>
    <lineage>
        <taxon>Bacteria</taxon>
        <taxon>Pseudomonadati</taxon>
        <taxon>Bacteroidota</taxon>
        <taxon>Flavobacteriia</taxon>
        <taxon>Flavobacteriales</taxon>
        <taxon>Flavobacteriaceae</taxon>
        <taxon>Pricia</taxon>
    </lineage>
</organism>
<dbReference type="AlphaFoldDB" id="A0A1G7CTW5"/>
<keyword evidence="2" id="KW-1185">Reference proteome</keyword>
<reference evidence="1 2" key="1">
    <citation type="submission" date="2016-10" db="EMBL/GenBank/DDBJ databases">
        <authorList>
            <person name="de Groot N.N."/>
        </authorList>
    </citation>
    <scope>NUCLEOTIDE SEQUENCE [LARGE SCALE GENOMIC DNA]</scope>
    <source>
        <strain evidence="1 2">DSM 23421</strain>
    </source>
</reference>
<gene>
    <name evidence="1" type="ORF">SAMN05421636_1058</name>
</gene>
<protein>
    <submittedName>
        <fullName evidence="1">Uncharacterized protein</fullName>
    </submittedName>
</protein>
<evidence type="ECO:0000313" key="1">
    <source>
        <dbReference type="EMBL" id="SDE42106.1"/>
    </source>
</evidence>
<dbReference type="Proteomes" id="UP000199109">
    <property type="component" value="Unassembled WGS sequence"/>
</dbReference>
<proteinExistence type="predicted"/>
<evidence type="ECO:0000313" key="2">
    <source>
        <dbReference type="Proteomes" id="UP000199109"/>
    </source>
</evidence>
<dbReference type="STRING" id="641691.SAMN05421636_1058"/>
<name>A0A1G7CTW5_9FLAO</name>
<accession>A0A1G7CTW5</accession>